<feature type="compositionally biased region" description="Polar residues" evidence="1">
    <location>
        <begin position="37"/>
        <end position="50"/>
    </location>
</feature>
<evidence type="ECO:0000313" key="2">
    <source>
        <dbReference type="EMBL" id="KAG6509679.1"/>
    </source>
</evidence>
<name>A0A8J5GT65_ZINOF</name>
<feature type="region of interest" description="Disordered" evidence="1">
    <location>
        <begin position="35"/>
        <end position="90"/>
    </location>
</feature>
<dbReference type="Proteomes" id="UP000734854">
    <property type="component" value="Unassembled WGS sequence"/>
</dbReference>
<feature type="region of interest" description="Disordered" evidence="1">
    <location>
        <begin position="1"/>
        <end position="20"/>
    </location>
</feature>
<protein>
    <submittedName>
        <fullName evidence="2">Uncharacterized protein</fullName>
    </submittedName>
</protein>
<dbReference type="AlphaFoldDB" id="A0A8J5GT65"/>
<dbReference type="PANTHER" id="PTHR35468">
    <property type="entry name" value="MYOSIN-LIKE PROTEIN"/>
    <property type="match status" value="1"/>
</dbReference>
<reference evidence="2 3" key="1">
    <citation type="submission" date="2020-08" db="EMBL/GenBank/DDBJ databases">
        <title>Plant Genome Project.</title>
        <authorList>
            <person name="Zhang R.-G."/>
        </authorList>
    </citation>
    <scope>NUCLEOTIDE SEQUENCE [LARGE SCALE GENOMIC DNA]</scope>
    <source>
        <tissue evidence="2">Rhizome</tissue>
    </source>
</reference>
<organism evidence="2 3">
    <name type="scientific">Zingiber officinale</name>
    <name type="common">Ginger</name>
    <name type="synonym">Amomum zingiber</name>
    <dbReference type="NCBI Taxonomy" id="94328"/>
    <lineage>
        <taxon>Eukaryota</taxon>
        <taxon>Viridiplantae</taxon>
        <taxon>Streptophyta</taxon>
        <taxon>Embryophyta</taxon>
        <taxon>Tracheophyta</taxon>
        <taxon>Spermatophyta</taxon>
        <taxon>Magnoliopsida</taxon>
        <taxon>Liliopsida</taxon>
        <taxon>Zingiberales</taxon>
        <taxon>Zingiberaceae</taxon>
        <taxon>Zingiber</taxon>
    </lineage>
</organism>
<dbReference type="EMBL" id="JACMSC010000008">
    <property type="protein sequence ID" value="KAG6509679.1"/>
    <property type="molecule type" value="Genomic_DNA"/>
</dbReference>
<feature type="compositionally biased region" description="Basic and acidic residues" evidence="1">
    <location>
        <begin position="51"/>
        <end position="61"/>
    </location>
</feature>
<feature type="compositionally biased region" description="Basic and acidic residues" evidence="1">
    <location>
        <begin position="1"/>
        <end position="10"/>
    </location>
</feature>
<evidence type="ECO:0000313" key="3">
    <source>
        <dbReference type="Proteomes" id="UP000734854"/>
    </source>
</evidence>
<proteinExistence type="predicted"/>
<sequence length="529" mass="59749">MAYRVHDSLKTGDPLSREVSGVELPDCATCDLEAPAQSVSRMDLESSTGKQEPERARKDAAMRSNENSLVPGRKKIDARAGDQGDLEGGIDDLEEKMQGLKLRRSRSKGISMKLSRRRYFHRQSSVLRRDMVLIKEDAAILKGIKEASLLNLAVLGKKRPDVEEEKMVMLKRKMEGLSRGMLERIEECSHLLSSKSTSSQDIVSYNEAEHMPFLHLRQQLRQEKSIEKQEFRCCSCMEAVGRIRLQVWAESEQWSEMQQLLEQVKIEMEEIRSSRDHWQRQAVAAEINFHILHTQNLKWKRKAQSSECKVIDLQNLVLQHEKELQSLWKKIPGTPSSSSPQHTELCIKRRWRKLLDSSEEEKHAPPCHLKSQTSNRRLPLLNINNISQPLRSIIGAWKYTQLSKKKGSCIKSRATDHGHPGTIGAHNPLRDVDVHSEGEAHEHQVFPVTLLLWRQAVLQLPAQLPSLTIDFHQRDGPPLPLLCTVTLLLFPTAISGGQVAVAAEGLLRSGCVGDGVAGIALSCMKKKSE</sequence>
<gene>
    <name evidence="2" type="ORF">ZIOFF_027679</name>
</gene>
<comment type="caution">
    <text evidence="2">The sequence shown here is derived from an EMBL/GenBank/DDBJ whole genome shotgun (WGS) entry which is preliminary data.</text>
</comment>
<keyword evidence="3" id="KW-1185">Reference proteome</keyword>
<evidence type="ECO:0000256" key="1">
    <source>
        <dbReference type="SAM" id="MobiDB-lite"/>
    </source>
</evidence>
<dbReference type="PANTHER" id="PTHR35468:SF1">
    <property type="entry name" value="MYOSIN-LIKE PROTEIN"/>
    <property type="match status" value="1"/>
</dbReference>
<accession>A0A8J5GT65</accession>